<name>A0A285MZA6_9FLAO</name>
<evidence type="ECO:0000256" key="5">
    <source>
        <dbReference type="ARBA" id="ARBA00023237"/>
    </source>
</evidence>
<gene>
    <name evidence="8" type="ORF">SAMN06265377_2637</name>
</gene>
<dbReference type="GO" id="GO:0009279">
    <property type="term" value="C:cell outer membrane"/>
    <property type="evidence" value="ECO:0007669"/>
    <property type="project" value="UniProtKB-SubCell"/>
</dbReference>
<dbReference type="CDD" id="cd08977">
    <property type="entry name" value="SusD"/>
    <property type="match status" value="1"/>
</dbReference>
<keyword evidence="5" id="KW-0998">Cell outer membrane</keyword>
<keyword evidence="9" id="KW-1185">Reference proteome</keyword>
<reference evidence="9" key="1">
    <citation type="submission" date="2017-09" db="EMBL/GenBank/DDBJ databases">
        <authorList>
            <person name="Varghese N."/>
            <person name="Submissions S."/>
        </authorList>
    </citation>
    <scope>NUCLEOTIDE SEQUENCE [LARGE SCALE GENOMIC DNA]</scope>
    <source>
        <strain evidence="9">DSM 25885</strain>
    </source>
</reference>
<dbReference type="Proteomes" id="UP000219048">
    <property type="component" value="Unassembled WGS sequence"/>
</dbReference>
<protein>
    <submittedName>
        <fullName evidence="8">Starch-binding associating with outer membrane</fullName>
    </submittedName>
</protein>
<dbReference type="Pfam" id="PF14322">
    <property type="entry name" value="SusD-like_3"/>
    <property type="match status" value="1"/>
</dbReference>
<dbReference type="EMBL" id="OBEH01000004">
    <property type="protein sequence ID" value="SNZ00811.1"/>
    <property type="molecule type" value="Genomic_DNA"/>
</dbReference>
<evidence type="ECO:0000313" key="8">
    <source>
        <dbReference type="EMBL" id="SNZ00811.1"/>
    </source>
</evidence>
<evidence type="ECO:0000256" key="2">
    <source>
        <dbReference type="ARBA" id="ARBA00006275"/>
    </source>
</evidence>
<evidence type="ECO:0000259" key="7">
    <source>
        <dbReference type="Pfam" id="PF14322"/>
    </source>
</evidence>
<dbReference type="AlphaFoldDB" id="A0A285MZA6"/>
<dbReference type="SUPFAM" id="SSF48452">
    <property type="entry name" value="TPR-like"/>
    <property type="match status" value="1"/>
</dbReference>
<feature type="domain" description="RagB/SusD" evidence="6">
    <location>
        <begin position="266"/>
        <end position="596"/>
    </location>
</feature>
<evidence type="ECO:0000259" key="6">
    <source>
        <dbReference type="Pfam" id="PF07980"/>
    </source>
</evidence>
<dbReference type="OrthoDB" id="5694214at2"/>
<evidence type="ECO:0000256" key="4">
    <source>
        <dbReference type="ARBA" id="ARBA00023136"/>
    </source>
</evidence>
<sequence length="605" mass="66762">MMKTKYISTLVMITALFLVQCSNDPLDKRPLGAISPEVVWNDVNLAKGFLNQIYDRALPSWPVVASQQSDDAEGVNPVMYGEVSTDGSIDNYSPSYAIIKDINILLENVGTGEIEVGEQNLMKGQALFFRARLYFELVSLYGGVPLVLTVGDKSDIEVLQVPRNKTSECITQIIADLDEAISLLPDSYENAGSDYGRITKGAALAYKGKVLLHYASEQFDPAQDKGRWQAAYDANKEAKDWADANGKGLHSSYSQLWFDESDANPEAIMIKRFAGDETHVREAGCRPFIVGTNGESFDRPTKSLVDAYPMKDGKAITDATSAYTYNSTTLWLNRDPRFAATIAWNGVNWPLNNPEPNTTSDLNWSFQENAIESQANDRVTKTGFYCRKAVDASVEGGAASLAGTTDWISIRYAEVLLNLAEAANEIGNTAEAYTMLSQIRQRAGIDVGGGQYGLAAGMDKDQMRDAVMLERRLELVFEGKRSSDLRRRRLYGALLNGTHRKGYRVTRTAAFDALDPSGEILDDRKALEAGVLSGSIDLDDPTVYNTYFLTEERSVEEMGNVTDDGKAINFLDIYYFYAIPQDDMGKNPALEQTVGWPGGNFDPLQ</sequence>
<proteinExistence type="inferred from homology"/>
<dbReference type="Pfam" id="PF07980">
    <property type="entry name" value="SusD_RagB"/>
    <property type="match status" value="1"/>
</dbReference>
<evidence type="ECO:0000256" key="3">
    <source>
        <dbReference type="ARBA" id="ARBA00022729"/>
    </source>
</evidence>
<keyword evidence="4" id="KW-0472">Membrane</keyword>
<evidence type="ECO:0000313" key="9">
    <source>
        <dbReference type="Proteomes" id="UP000219048"/>
    </source>
</evidence>
<dbReference type="Gene3D" id="1.25.40.390">
    <property type="match status" value="1"/>
</dbReference>
<comment type="similarity">
    <text evidence="2">Belongs to the SusD family.</text>
</comment>
<feature type="domain" description="SusD-like N-terminal" evidence="7">
    <location>
        <begin position="83"/>
        <end position="212"/>
    </location>
</feature>
<accession>A0A285MZA6</accession>
<dbReference type="InterPro" id="IPR011990">
    <property type="entry name" value="TPR-like_helical_dom_sf"/>
</dbReference>
<comment type="subcellular location">
    <subcellularLocation>
        <location evidence="1">Cell outer membrane</location>
    </subcellularLocation>
</comment>
<dbReference type="InterPro" id="IPR012944">
    <property type="entry name" value="SusD_RagB_dom"/>
</dbReference>
<organism evidence="8 9">
    <name type="scientific">Flagellimonas pacifica</name>
    <dbReference type="NCBI Taxonomy" id="1247520"/>
    <lineage>
        <taxon>Bacteria</taxon>
        <taxon>Pseudomonadati</taxon>
        <taxon>Bacteroidota</taxon>
        <taxon>Flavobacteriia</taxon>
        <taxon>Flavobacteriales</taxon>
        <taxon>Flavobacteriaceae</taxon>
        <taxon>Flagellimonas</taxon>
    </lineage>
</organism>
<dbReference type="InterPro" id="IPR033985">
    <property type="entry name" value="SusD-like_N"/>
</dbReference>
<keyword evidence="3" id="KW-0732">Signal</keyword>
<evidence type="ECO:0000256" key="1">
    <source>
        <dbReference type="ARBA" id="ARBA00004442"/>
    </source>
</evidence>